<dbReference type="GO" id="GO:0005929">
    <property type="term" value="C:cilium"/>
    <property type="evidence" value="ECO:0007669"/>
    <property type="project" value="UniProtKB-SubCell"/>
</dbReference>
<evidence type="ECO:0000313" key="16">
    <source>
        <dbReference type="Proteomes" id="UP000515158"/>
    </source>
</evidence>
<evidence type="ECO:0000313" key="17">
    <source>
        <dbReference type="RefSeq" id="XP_034255529.1"/>
    </source>
</evidence>
<evidence type="ECO:0000256" key="1">
    <source>
        <dbReference type="ARBA" id="ARBA00004114"/>
    </source>
</evidence>
<comment type="subcellular location">
    <subcellularLocation>
        <location evidence="3">Cell projection</location>
        <location evidence="3">Cilium</location>
    </subcellularLocation>
    <subcellularLocation>
        <location evidence="1">Cytoplasm</location>
        <location evidence="1">Cytoskeleton</location>
        <location evidence="1">Microtubule organizing center</location>
        <location evidence="1">Centrosome</location>
        <location evidence="1">Centriole</location>
    </subcellularLocation>
    <subcellularLocation>
        <location evidence="2">Nucleus</location>
    </subcellularLocation>
</comment>
<dbReference type="OrthoDB" id="10250004at2759"/>
<keyword evidence="10" id="KW-0539">Nucleus</keyword>
<dbReference type="AlphaFoldDB" id="A0A6P9ADU0"/>
<keyword evidence="8" id="KW-0970">Cilium biogenesis/degradation</keyword>
<dbReference type="PANTHER" id="PTHR11588">
    <property type="entry name" value="TUBULIN"/>
    <property type="match status" value="1"/>
</dbReference>
<dbReference type="Gene3D" id="1.10.287.600">
    <property type="entry name" value="Helix hairpin bin"/>
    <property type="match status" value="1"/>
</dbReference>
<organism evidence="17">
    <name type="scientific">Thrips palmi</name>
    <name type="common">Melon thrips</name>
    <dbReference type="NCBI Taxonomy" id="161013"/>
    <lineage>
        <taxon>Eukaryota</taxon>
        <taxon>Metazoa</taxon>
        <taxon>Ecdysozoa</taxon>
        <taxon>Arthropoda</taxon>
        <taxon>Hexapoda</taxon>
        <taxon>Insecta</taxon>
        <taxon>Pterygota</taxon>
        <taxon>Neoptera</taxon>
        <taxon>Paraneoptera</taxon>
        <taxon>Thysanoptera</taxon>
        <taxon>Terebrantia</taxon>
        <taxon>Thripoidea</taxon>
        <taxon>Thripidae</taxon>
        <taxon>Thrips</taxon>
    </lineage>
</organism>
<accession>A0A6P9ADU0</accession>
<dbReference type="SUPFAM" id="SSF55307">
    <property type="entry name" value="Tubulin C-terminal domain-like"/>
    <property type="match status" value="1"/>
</dbReference>
<dbReference type="GeneID" id="117653760"/>
<dbReference type="CDD" id="cd02189">
    <property type="entry name" value="delta_zeta_tubulin-like"/>
    <property type="match status" value="1"/>
</dbReference>
<evidence type="ECO:0000256" key="3">
    <source>
        <dbReference type="ARBA" id="ARBA00004138"/>
    </source>
</evidence>
<evidence type="ECO:0000256" key="5">
    <source>
        <dbReference type="ARBA" id="ARBA00014184"/>
    </source>
</evidence>
<keyword evidence="7 14" id="KW-0547">Nucleotide-binding</keyword>
<dbReference type="GO" id="GO:0030030">
    <property type="term" value="P:cell projection organization"/>
    <property type="evidence" value="ECO:0007669"/>
    <property type="project" value="UniProtKB-KW"/>
</dbReference>
<evidence type="ECO:0000256" key="13">
    <source>
        <dbReference type="ARBA" id="ARBA00046149"/>
    </source>
</evidence>
<evidence type="ECO:0000256" key="14">
    <source>
        <dbReference type="RuleBase" id="RU000352"/>
    </source>
</evidence>
<sequence length="460" mass="51774">MALTTLQFGQCGNQVGHELFSTLAKDIHSPKPGVSARDNELYIQNSVNQWFEEDVDSKKLFARAVLVDTENKVVQESFKKQSSNRQWAYNERTCAVRSGGAGNNWALGYQRKGPELLESVSEALRFQNEKVDRLSGIFSIMSSAGGTGSGVGSYIMENIRDEYSKKAFFNAVVLPFEAGEVVTQSYNTLLSLAKILSVSDATLLLQNDHLHSMLSSLLNFKTVGIGDLNSLIALKMAGSFQPLQETPFSMKLNMSDIIARIAPHPAFKYFCIKSSPHVPKESRRFDGGCQWSVLAKHMRQMLRTNILSSDSVSLDWELKQPSSVPPSVHSTTQFSCSVANHLVTRGLAFSNNQYRPEEDFVGRGMHPRWAPENAAFTHSHQTRRFNDQDKFAFLVSNNSQLHVPLNTVVDKAWKMFTHKAYMYQYLRFGLMEEDFVDAFVKLESVVKAYKELGKNQMSYI</sequence>
<keyword evidence="16" id="KW-1185">Reference proteome</keyword>
<evidence type="ECO:0000256" key="8">
    <source>
        <dbReference type="ARBA" id="ARBA00022794"/>
    </source>
</evidence>
<dbReference type="GO" id="GO:0005814">
    <property type="term" value="C:centriole"/>
    <property type="evidence" value="ECO:0007669"/>
    <property type="project" value="UniProtKB-SubCell"/>
</dbReference>
<dbReference type="PRINTS" id="PR01161">
    <property type="entry name" value="TUBULIN"/>
</dbReference>
<dbReference type="GO" id="GO:0005874">
    <property type="term" value="C:microtubule"/>
    <property type="evidence" value="ECO:0007669"/>
    <property type="project" value="UniProtKB-KW"/>
</dbReference>
<dbReference type="SMART" id="SM00864">
    <property type="entry name" value="Tubulin"/>
    <property type="match status" value="1"/>
</dbReference>
<dbReference type="Proteomes" id="UP000515158">
    <property type="component" value="Unplaced"/>
</dbReference>
<dbReference type="GO" id="GO:0005634">
    <property type="term" value="C:nucleus"/>
    <property type="evidence" value="ECO:0007669"/>
    <property type="project" value="UniProtKB-SubCell"/>
</dbReference>
<keyword evidence="9 14" id="KW-0342">GTP-binding</keyword>
<evidence type="ECO:0000256" key="10">
    <source>
        <dbReference type="ARBA" id="ARBA00023242"/>
    </source>
</evidence>
<dbReference type="GO" id="GO:0005200">
    <property type="term" value="F:structural constituent of cytoskeleton"/>
    <property type="evidence" value="ECO:0007669"/>
    <property type="project" value="InterPro"/>
</dbReference>
<dbReference type="InterPro" id="IPR002967">
    <property type="entry name" value="Delta_tubulin"/>
</dbReference>
<dbReference type="PROSITE" id="PS00227">
    <property type="entry name" value="TUBULIN"/>
    <property type="match status" value="1"/>
</dbReference>
<protein>
    <recommendedName>
        <fullName evidence="5">Tubulin delta chain</fullName>
    </recommendedName>
    <alternativeName>
        <fullName evidence="12">Delta-tubulin</fullName>
    </alternativeName>
</protein>
<dbReference type="InterPro" id="IPR000217">
    <property type="entry name" value="Tubulin"/>
</dbReference>
<dbReference type="InterPro" id="IPR023123">
    <property type="entry name" value="Tubulin_C"/>
</dbReference>
<proteinExistence type="inferred from homology"/>
<evidence type="ECO:0000256" key="9">
    <source>
        <dbReference type="ARBA" id="ARBA00023134"/>
    </source>
</evidence>
<dbReference type="Gene3D" id="3.40.50.1440">
    <property type="entry name" value="Tubulin/FtsZ, GTPase domain"/>
    <property type="match status" value="1"/>
</dbReference>
<evidence type="ECO:0000256" key="4">
    <source>
        <dbReference type="ARBA" id="ARBA00009636"/>
    </source>
</evidence>
<comment type="similarity">
    <text evidence="4 14">Belongs to the tubulin family.</text>
</comment>
<dbReference type="InterPro" id="IPR017975">
    <property type="entry name" value="Tubulin_CS"/>
</dbReference>
<dbReference type="InParanoid" id="A0A6P9ADU0"/>
<feature type="domain" description="Tubulin/FtsZ GTPase" evidence="15">
    <location>
        <begin position="47"/>
        <end position="248"/>
    </location>
</feature>
<evidence type="ECO:0000256" key="12">
    <source>
        <dbReference type="ARBA" id="ARBA00030594"/>
    </source>
</evidence>
<dbReference type="InterPro" id="IPR036525">
    <property type="entry name" value="Tubulin/FtsZ_GTPase_sf"/>
</dbReference>
<evidence type="ECO:0000259" key="15">
    <source>
        <dbReference type="SMART" id="SM00864"/>
    </source>
</evidence>
<name>A0A6P9ADU0_THRPL</name>
<comment type="function">
    <text evidence="13">Acts as a positive regulator of hedgehog signaling and regulates ciliary function.</text>
</comment>
<reference evidence="17" key="1">
    <citation type="submission" date="2025-08" db="UniProtKB">
        <authorList>
            <consortium name="RefSeq"/>
        </authorList>
    </citation>
    <scope>IDENTIFICATION</scope>
    <source>
        <tissue evidence="17">Total insect</tissue>
    </source>
</reference>
<evidence type="ECO:0000256" key="6">
    <source>
        <dbReference type="ARBA" id="ARBA00022701"/>
    </source>
</evidence>
<dbReference type="RefSeq" id="XP_034255529.1">
    <property type="nucleotide sequence ID" value="XM_034399638.1"/>
</dbReference>
<dbReference type="SUPFAM" id="SSF52490">
    <property type="entry name" value="Tubulin nucleotide-binding domain-like"/>
    <property type="match status" value="1"/>
</dbReference>
<dbReference type="KEGG" id="tpal:117653760"/>
<dbReference type="InterPro" id="IPR003008">
    <property type="entry name" value="Tubulin_FtsZ_GTPase"/>
</dbReference>
<dbReference type="Pfam" id="PF00091">
    <property type="entry name" value="Tubulin"/>
    <property type="match status" value="1"/>
</dbReference>
<dbReference type="PRINTS" id="PR01224">
    <property type="entry name" value="DELTATUBULIN"/>
</dbReference>
<evidence type="ECO:0000256" key="7">
    <source>
        <dbReference type="ARBA" id="ARBA00022741"/>
    </source>
</evidence>
<evidence type="ECO:0000256" key="11">
    <source>
        <dbReference type="ARBA" id="ARBA00023273"/>
    </source>
</evidence>
<keyword evidence="11" id="KW-0966">Cell projection</keyword>
<evidence type="ECO:0000256" key="2">
    <source>
        <dbReference type="ARBA" id="ARBA00004123"/>
    </source>
</evidence>
<gene>
    <name evidence="17" type="primary">LOC117653760</name>
</gene>
<dbReference type="GO" id="GO:0005525">
    <property type="term" value="F:GTP binding"/>
    <property type="evidence" value="ECO:0007669"/>
    <property type="project" value="UniProtKB-UniRule"/>
</dbReference>
<dbReference type="GO" id="GO:0007017">
    <property type="term" value="P:microtubule-based process"/>
    <property type="evidence" value="ECO:0007669"/>
    <property type="project" value="InterPro"/>
</dbReference>
<dbReference type="InterPro" id="IPR008280">
    <property type="entry name" value="Tub_FtsZ_C"/>
</dbReference>
<keyword evidence="6 14" id="KW-0493">Microtubule</keyword>